<protein>
    <recommendedName>
        <fullName evidence="5">Integral membrane protein</fullName>
    </recommendedName>
</protein>
<dbReference type="RefSeq" id="WP_066771759.1">
    <property type="nucleotide sequence ID" value="NZ_BMIP01000003.1"/>
</dbReference>
<keyword evidence="2" id="KW-0732">Signal</keyword>
<dbReference type="OrthoDB" id="9808839at2"/>
<accession>A0A916YZU0</accession>
<feature type="chain" id="PRO_5036733337" description="Integral membrane protein" evidence="2">
    <location>
        <begin position="23"/>
        <end position="108"/>
    </location>
</feature>
<evidence type="ECO:0008006" key="5">
    <source>
        <dbReference type="Google" id="ProtNLM"/>
    </source>
</evidence>
<name>A0A916YZU0_9SPHN</name>
<feature type="region of interest" description="Disordered" evidence="1">
    <location>
        <begin position="23"/>
        <end position="53"/>
    </location>
</feature>
<dbReference type="Proteomes" id="UP000612349">
    <property type="component" value="Unassembled WGS sequence"/>
</dbReference>
<dbReference type="Gene3D" id="3.10.450.160">
    <property type="entry name" value="inner membrane protein cigr"/>
    <property type="match status" value="1"/>
</dbReference>
<dbReference type="InterPro" id="IPR024572">
    <property type="entry name" value="RcnB"/>
</dbReference>
<comment type="caution">
    <text evidence="3">The sequence shown here is derived from an EMBL/GenBank/DDBJ whole genome shotgun (WGS) entry which is preliminary data.</text>
</comment>
<evidence type="ECO:0000256" key="1">
    <source>
        <dbReference type="SAM" id="MobiDB-lite"/>
    </source>
</evidence>
<evidence type="ECO:0000313" key="4">
    <source>
        <dbReference type="Proteomes" id="UP000612349"/>
    </source>
</evidence>
<dbReference type="Pfam" id="PF11776">
    <property type="entry name" value="RcnB"/>
    <property type="match status" value="1"/>
</dbReference>
<evidence type="ECO:0000313" key="3">
    <source>
        <dbReference type="EMBL" id="GGD69669.1"/>
    </source>
</evidence>
<feature type="signal peptide" evidence="2">
    <location>
        <begin position="1"/>
        <end position="22"/>
    </location>
</feature>
<organism evidence="3 4">
    <name type="scientific">Croceicoccus mobilis</name>
    <dbReference type="NCBI Taxonomy" id="1703339"/>
    <lineage>
        <taxon>Bacteria</taxon>
        <taxon>Pseudomonadati</taxon>
        <taxon>Pseudomonadota</taxon>
        <taxon>Alphaproteobacteria</taxon>
        <taxon>Sphingomonadales</taxon>
        <taxon>Erythrobacteraceae</taxon>
        <taxon>Croceicoccus</taxon>
    </lineage>
</organism>
<sequence length="108" mass="11618">MKKLFASLAAAALILPGTAAMAAPQHNDRSDHAQSNHGQQVSKAAHSFKKGEKFDSKRATNYRVINYRDNRRLSAPPSGYRWVQNGNDALLVGITSGIVSAVVSNALN</sequence>
<reference evidence="3" key="2">
    <citation type="submission" date="2020-09" db="EMBL/GenBank/DDBJ databases">
        <authorList>
            <person name="Sun Q."/>
            <person name="Zhou Y."/>
        </authorList>
    </citation>
    <scope>NUCLEOTIDE SEQUENCE</scope>
    <source>
        <strain evidence="3">CGMCC 1.15360</strain>
    </source>
</reference>
<gene>
    <name evidence="3" type="ORF">GCM10010990_19000</name>
</gene>
<keyword evidence="4" id="KW-1185">Reference proteome</keyword>
<dbReference type="EMBL" id="BMIP01000003">
    <property type="protein sequence ID" value="GGD69669.1"/>
    <property type="molecule type" value="Genomic_DNA"/>
</dbReference>
<evidence type="ECO:0000256" key="2">
    <source>
        <dbReference type="SAM" id="SignalP"/>
    </source>
</evidence>
<proteinExistence type="predicted"/>
<dbReference type="AlphaFoldDB" id="A0A916YZU0"/>
<reference evidence="3" key="1">
    <citation type="journal article" date="2014" name="Int. J. Syst. Evol. Microbiol.">
        <title>Complete genome sequence of Corynebacterium casei LMG S-19264T (=DSM 44701T), isolated from a smear-ripened cheese.</title>
        <authorList>
            <consortium name="US DOE Joint Genome Institute (JGI-PGF)"/>
            <person name="Walter F."/>
            <person name="Albersmeier A."/>
            <person name="Kalinowski J."/>
            <person name="Ruckert C."/>
        </authorList>
    </citation>
    <scope>NUCLEOTIDE SEQUENCE</scope>
    <source>
        <strain evidence="3">CGMCC 1.15360</strain>
    </source>
</reference>